<keyword evidence="3" id="KW-1185">Reference proteome</keyword>
<dbReference type="Proteomes" id="UP000515977">
    <property type="component" value="Chromosome"/>
</dbReference>
<name>A0A7G9QQ86_9GAMM</name>
<proteinExistence type="predicted"/>
<evidence type="ECO:0008006" key="4">
    <source>
        <dbReference type="Google" id="ProtNLM"/>
    </source>
</evidence>
<evidence type="ECO:0000313" key="3">
    <source>
        <dbReference type="Proteomes" id="UP000515977"/>
    </source>
</evidence>
<protein>
    <recommendedName>
        <fullName evidence="4">Lipoprotein</fullName>
    </recommendedName>
</protein>
<dbReference type="AlphaFoldDB" id="A0A7G9QQ86"/>
<dbReference type="RefSeq" id="WP_187569279.1">
    <property type="nucleotide sequence ID" value="NZ_CP060711.1"/>
</dbReference>
<evidence type="ECO:0000313" key="2">
    <source>
        <dbReference type="EMBL" id="QNN45511.1"/>
    </source>
</evidence>
<keyword evidence="1" id="KW-0732">Signal</keyword>
<dbReference type="PROSITE" id="PS51257">
    <property type="entry name" value="PROKAR_LIPOPROTEIN"/>
    <property type="match status" value="1"/>
</dbReference>
<accession>A0A7G9QQ86</accession>
<gene>
    <name evidence="2" type="ORF">H9L17_09770</name>
</gene>
<feature type="signal peptide" evidence="1">
    <location>
        <begin position="1"/>
        <end position="18"/>
    </location>
</feature>
<dbReference type="KEGG" id="tbv:H9L17_09770"/>
<feature type="chain" id="PRO_5029008348" description="Lipoprotein" evidence="1">
    <location>
        <begin position="19"/>
        <end position="138"/>
    </location>
</feature>
<sequence length="138" mass="15715">MRNLLLRCLLLCSLALLAGCPKSASKGTALDEVQYGYSAAIRWGDFEGAWNLVDPKVRKEHPLTDIDFSRYKQVQISGYRELGASTVGEGDVVRDIEIGVINRNTLAERTVRYRERWHYDEAARTWWLVSGLPDLWGE</sequence>
<dbReference type="EMBL" id="CP060711">
    <property type="protein sequence ID" value="QNN45511.1"/>
    <property type="molecule type" value="Genomic_DNA"/>
</dbReference>
<reference evidence="2 3" key="1">
    <citation type="submission" date="2020-08" db="EMBL/GenBank/DDBJ databases">
        <title>Genome sequence of Thermomonas brevis KACC 16975T.</title>
        <authorList>
            <person name="Hyun D.-W."/>
            <person name="Bae J.-W."/>
        </authorList>
    </citation>
    <scope>NUCLEOTIDE SEQUENCE [LARGE SCALE GENOMIC DNA]</scope>
    <source>
        <strain evidence="2 3">KACC 16975</strain>
    </source>
</reference>
<evidence type="ECO:0000256" key="1">
    <source>
        <dbReference type="SAM" id="SignalP"/>
    </source>
</evidence>
<organism evidence="2 3">
    <name type="scientific">Thermomonas brevis</name>
    <dbReference type="NCBI Taxonomy" id="215691"/>
    <lineage>
        <taxon>Bacteria</taxon>
        <taxon>Pseudomonadati</taxon>
        <taxon>Pseudomonadota</taxon>
        <taxon>Gammaproteobacteria</taxon>
        <taxon>Lysobacterales</taxon>
        <taxon>Lysobacteraceae</taxon>
        <taxon>Thermomonas</taxon>
    </lineage>
</organism>